<keyword evidence="3 8" id="KW-0436">Ligase</keyword>
<comment type="subcellular location">
    <subcellularLocation>
        <location evidence="1 8">Cytoplasm</location>
    </subcellularLocation>
</comment>
<dbReference type="InterPro" id="IPR012796">
    <property type="entry name" value="Lysidine-tRNA-synth_C"/>
</dbReference>
<evidence type="ECO:0000256" key="4">
    <source>
        <dbReference type="ARBA" id="ARBA00022694"/>
    </source>
</evidence>
<evidence type="ECO:0000313" key="11">
    <source>
        <dbReference type="Proteomes" id="UP000298049"/>
    </source>
</evidence>
<dbReference type="Pfam" id="PF11734">
    <property type="entry name" value="TilS_C"/>
    <property type="match status" value="1"/>
</dbReference>
<dbReference type="GO" id="GO:0032267">
    <property type="term" value="F:tRNA(Ile)-lysidine synthase activity"/>
    <property type="evidence" value="ECO:0007669"/>
    <property type="project" value="UniProtKB-EC"/>
</dbReference>
<organism evidence="10 11">
    <name type="scientific">Hydrocarboniclastica marina</name>
    <dbReference type="NCBI Taxonomy" id="2259620"/>
    <lineage>
        <taxon>Bacteria</taxon>
        <taxon>Pseudomonadati</taxon>
        <taxon>Pseudomonadota</taxon>
        <taxon>Gammaproteobacteria</taxon>
        <taxon>Alteromonadales</taxon>
        <taxon>Alteromonadaceae</taxon>
        <taxon>Hydrocarboniclastica</taxon>
    </lineage>
</organism>
<dbReference type="SUPFAM" id="SSF56037">
    <property type="entry name" value="PheT/TilS domain"/>
    <property type="match status" value="1"/>
</dbReference>
<evidence type="ECO:0000256" key="3">
    <source>
        <dbReference type="ARBA" id="ARBA00022598"/>
    </source>
</evidence>
<dbReference type="InterPro" id="IPR015262">
    <property type="entry name" value="tRNA_Ile_lys_synt_subst-bd"/>
</dbReference>
<keyword evidence="4 8" id="KW-0819">tRNA processing</keyword>
<dbReference type="NCBIfam" id="TIGR02432">
    <property type="entry name" value="lysidine_TilS_N"/>
    <property type="match status" value="1"/>
</dbReference>
<evidence type="ECO:0000256" key="8">
    <source>
        <dbReference type="HAMAP-Rule" id="MF_01161"/>
    </source>
</evidence>
<proteinExistence type="inferred from homology"/>
<dbReference type="InterPro" id="IPR012795">
    <property type="entry name" value="tRNA_Ile_lys_synt_N"/>
</dbReference>
<dbReference type="GO" id="GO:0006400">
    <property type="term" value="P:tRNA modification"/>
    <property type="evidence" value="ECO:0007669"/>
    <property type="project" value="UniProtKB-UniRule"/>
</dbReference>
<dbReference type="Gene3D" id="1.20.59.20">
    <property type="match status" value="1"/>
</dbReference>
<evidence type="ECO:0000313" key="10">
    <source>
        <dbReference type="EMBL" id="QCF26382.1"/>
    </source>
</evidence>
<evidence type="ECO:0000259" key="9">
    <source>
        <dbReference type="SMART" id="SM00977"/>
    </source>
</evidence>
<feature type="domain" description="Lysidine-tRNA(Ile) synthetase C-terminal" evidence="9">
    <location>
        <begin position="371"/>
        <end position="443"/>
    </location>
</feature>
<dbReference type="NCBIfam" id="TIGR02433">
    <property type="entry name" value="lysidine_TilS_C"/>
    <property type="match status" value="1"/>
</dbReference>
<dbReference type="InterPro" id="IPR014729">
    <property type="entry name" value="Rossmann-like_a/b/a_fold"/>
</dbReference>
<dbReference type="SMART" id="SM00977">
    <property type="entry name" value="TilS_C"/>
    <property type="match status" value="1"/>
</dbReference>
<evidence type="ECO:0000256" key="2">
    <source>
        <dbReference type="ARBA" id="ARBA00022490"/>
    </source>
</evidence>
<keyword evidence="6 8" id="KW-0067">ATP-binding</keyword>
<dbReference type="EMBL" id="CP031093">
    <property type="protein sequence ID" value="QCF26382.1"/>
    <property type="molecule type" value="Genomic_DNA"/>
</dbReference>
<dbReference type="Pfam" id="PF01171">
    <property type="entry name" value="ATP_bind_3"/>
    <property type="match status" value="1"/>
</dbReference>
<dbReference type="InterPro" id="IPR011063">
    <property type="entry name" value="TilS/TtcA_N"/>
</dbReference>
<evidence type="ECO:0000256" key="1">
    <source>
        <dbReference type="ARBA" id="ARBA00004496"/>
    </source>
</evidence>
<gene>
    <name evidence="8 10" type="primary">tilS</name>
    <name evidence="10" type="ORF">soil367_10780</name>
</gene>
<comment type="similarity">
    <text evidence="8">Belongs to the tRNA(Ile)-lysidine synthase family.</text>
</comment>
<dbReference type="HAMAP" id="MF_01161">
    <property type="entry name" value="tRNA_Ile_lys_synt"/>
    <property type="match status" value="1"/>
</dbReference>
<dbReference type="Pfam" id="PF09179">
    <property type="entry name" value="TilS"/>
    <property type="match status" value="1"/>
</dbReference>
<dbReference type="CDD" id="cd01992">
    <property type="entry name" value="TilS_N"/>
    <property type="match status" value="1"/>
</dbReference>
<protein>
    <recommendedName>
        <fullName evidence="8">tRNA(Ile)-lysidine synthase</fullName>
        <ecNumber evidence="8">6.3.4.19</ecNumber>
    </recommendedName>
    <alternativeName>
        <fullName evidence="8">tRNA(Ile)-2-lysyl-cytidine synthase</fullName>
    </alternativeName>
    <alternativeName>
        <fullName evidence="8">tRNA(Ile)-lysidine synthetase</fullName>
    </alternativeName>
</protein>
<comment type="function">
    <text evidence="8">Ligates lysine onto the cytidine present at position 34 of the AUA codon-specific tRNA(Ile) that contains the anticodon CAU, in an ATP-dependent manner. Cytidine is converted to lysidine, thus changing the amino acid specificity of the tRNA from methionine to isoleucine.</text>
</comment>
<dbReference type="InterPro" id="IPR012094">
    <property type="entry name" value="tRNA_Ile_lys_synt"/>
</dbReference>
<evidence type="ECO:0000256" key="6">
    <source>
        <dbReference type="ARBA" id="ARBA00022840"/>
    </source>
</evidence>
<dbReference type="SUPFAM" id="SSF82829">
    <property type="entry name" value="MesJ substrate recognition domain-like"/>
    <property type="match status" value="1"/>
</dbReference>
<dbReference type="OrthoDB" id="9807403at2"/>
<dbReference type="PANTHER" id="PTHR43033:SF1">
    <property type="entry name" value="TRNA(ILE)-LYSIDINE SYNTHASE-RELATED"/>
    <property type="match status" value="1"/>
</dbReference>
<accession>A0A4P7XJ58</accession>
<sequence>MTRVADPLSPASWPVSLQRAFENLPPVAWTVALSGGLDSVVLLHLAMAWQQHRARPHTLRAVHINHGLQSQSNAWASVCQHICDRLAVPLEIVPVAVEGDSGKGLEDAARDARYEAFEQNLRSGEVLLLGHHADDQAETQLYRMMRGSGLAGFAAMPESRPLGQAQLYRPLLSQTRQALAELARESGLFWIEDPSNANDHYDRNYLRNRVLPILKRRWPDASERMERNARHGREAVILLNELAEMDAACTVEASTGDLLLEPLLQLSEPRQRNFVQWWLRTSGLPPLGEKQLLNALPEFLAARADGTAEISGPGFVIRRYNGRAMVLNQAVLGHRPDSTLWQPPGALSWGEGQLVAERSEGKGLVPFEPGFTVRSRQGGEHIVLASGQRQPLKKWLQGRRIPPWERAALPLIWQADVLVGIGDLWIHPDYRALAGQSGWVIRWHSPPFRARATGAAKPLR</sequence>
<dbReference type="Gene3D" id="3.40.50.620">
    <property type="entry name" value="HUPs"/>
    <property type="match status" value="1"/>
</dbReference>
<dbReference type="AlphaFoldDB" id="A0A4P7XJ58"/>
<comment type="catalytic activity">
    <reaction evidence="7 8">
        <text>cytidine(34) in tRNA(Ile2) + L-lysine + ATP = lysidine(34) in tRNA(Ile2) + AMP + diphosphate + H(+)</text>
        <dbReference type="Rhea" id="RHEA:43744"/>
        <dbReference type="Rhea" id="RHEA-COMP:10625"/>
        <dbReference type="Rhea" id="RHEA-COMP:10670"/>
        <dbReference type="ChEBI" id="CHEBI:15378"/>
        <dbReference type="ChEBI" id="CHEBI:30616"/>
        <dbReference type="ChEBI" id="CHEBI:32551"/>
        <dbReference type="ChEBI" id="CHEBI:33019"/>
        <dbReference type="ChEBI" id="CHEBI:82748"/>
        <dbReference type="ChEBI" id="CHEBI:83665"/>
        <dbReference type="ChEBI" id="CHEBI:456215"/>
        <dbReference type="EC" id="6.3.4.19"/>
    </reaction>
</comment>
<name>A0A4P7XJ58_9ALTE</name>
<dbReference type="PANTHER" id="PTHR43033">
    <property type="entry name" value="TRNA(ILE)-LYSIDINE SYNTHASE-RELATED"/>
    <property type="match status" value="1"/>
</dbReference>
<reference evidence="10 11" key="1">
    <citation type="submission" date="2018-07" db="EMBL/GenBank/DDBJ databases">
        <title>Marsedoiliclastica nanhaica gen. nov. sp. nov., a novel marine hydrocarbonoclastic bacterium isolated from an in-situ enriched hydrocarbon-degrading consortium in deep-sea sediment.</title>
        <authorList>
            <person name="Dong C."/>
            <person name="Ma T."/>
            <person name="Liu R."/>
            <person name="Shao Z."/>
        </authorList>
    </citation>
    <scope>NUCLEOTIDE SEQUENCE [LARGE SCALE GENOMIC DNA]</scope>
    <source>
        <strain evidence="11">soil36-7</strain>
    </source>
</reference>
<dbReference type="SUPFAM" id="SSF52402">
    <property type="entry name" value="Adenine nucleotide alpha hydrolases-like"/>
    <property type="match status" value="1"/>
</dbReference>
<feature type="binding site" evidence="8">
    <location>
        <begin position="34"/>
        <end position="39"/>
    </location>
    <ligand>
        <name>ATP</name>
        <dbReference type="ChEBI" id="CHEBI:30616"/>
    </ligand>
</feature>
<evidence type="ECO:0000256" key="5">
    <source>
        <dbReference type="ARBA" id="ARBA00022741"/>
    </source>
</evidence>
<evidence type="ECO:0000256" key="7">
    <source>
        <dbReference type="ARBA" id="ARBA00048539"/>
    </source>
</evidence>
<keyword evidence="2 8" id="KW-0963">Cytoplasm</keyword>
<dbReference type="RefSeq" id="WP_136549101.1">
    <property type="nucleotide sequence ID" value="NZ_CP031093.1"/>
</dbReference>
<keyword evidence="11" id="KW-1185">Reference proteome</keyword>
<dbReference type="GO" id="GO:0005524">
    <property type="term" value="F:ATP binding"/>
    <property type="evidence" value="ECO:0007669"/>
    <property type="project" value="UniProtKB-UniRule"/>
</dbReference>
<dbReference type="KEGG" id="hmi:soil367_10780"/>
<dbReference type="GO" id="GO:0005737">
    <property type="term" value="C:cytoplasm"/>
    <property type="evidence" value="ECO:0007669"/>
    <property type="project" value="UniProtKB-SubCell"/>
</dbReference>
<dbReference type="Proteomes" id="UP000298049">
    <property type="component" value="Chromosome"/>
</dbReference>
<comment type="domain">
    <text evidence="8">The N-terminal region contains the highly conserved SGGXDS motif, predicted to be a P-loop motif involved in ATP binding.</text>
</comment>
<keyword evidence="5 8" id="KW-0547">Nucleotide-binding</keyword>
<dbReference type="EC" id="6.3.4.19" evidence="8"/>